<dbReference type="GO" id="GO:0032993">
    <property type="term" value="C:protein-DNA complex"/>
    <property type="evidence" value="ECO:0007669"/>
    <property type="project" value="TreeGrafter"/>
</dbReference>
<comment type="caution">
    <text evidence="6">The sequence shown here is derived from an EMBL/GenBank/DDBJ whole genome shotgun (WGS) entry which is preliminary data.</text>
</comment>
<evidence type="ECO:0000313" key="7">
    <source>
        <dbReference type="Proteomes" id="UP000572635"/>
    </source>
</evidence>
<evidence type="ECO:0000256" key="3">
    <source>
        <dbReference type="ARBA" id="ARBA00023125"/>
    </source>
</evidence>
<dbReference type="AlphaFoldDB" id="A0A7W8VEX9"/>
<organism evidence="6 7">
    <name type="scientific">Nocardiopsis composta</name>
    <dbReference type="NCBI Taxonomy" id="157465"/>
    <lineage>
        <taxon>Bacteria</taxon>
        <taxon>Bacillati</taxon>
        <taxon>Actinomycetota</taxon>
        <taxon>Actinomycetes</taxon>
        <taxon>Streptosporangiales</taxon>
        <taxon>Nocardiopsidaceae</taxon>
        <taxon>Nocardiopsis</taxon>
    </lineage>
</organism>
<proteinExistence type="inferred from homology"/>
<dbReference type="Pfam" id="PF03466">
    <property type="entry name" value="LysR_substrate"/>
    <property type="match status" value="1"/>
</dbReference>
<name>A0A7W8VEX9_9ACTN</name>
<dbReference type="PANTHER" id="PTHR30346:SF0">
    <property type="entry name" value="HCA OPERON TRANSCRIPTIONAL ACTIVATOR HCAR"/>
    <property type="match status" value="1"/>
</dbReference>
<gene>
    <name evidence="6" type="ORF">HDA36_003473</name>
</gene>
<dbReference type="SUPFAM" id="SSF53850">
    <property type="entry name" value="Periplasmic binding protein-like II"/>
    <property type="match status" value="1"/>
</dbReference>
<dbReference type="GO" id="GO:0003700">
    <property type="term" value="F:DNA-binding transcription factor activity"/>
    <property type="evidence" value="ECO:0007669"/>
    <property type="project" value="TreeGrafter"/>
</dbReference>
<feature type="domain" description="LysR substrate-binding" evidence="5">
    <location>
        <begin position="13"/>
        <end position="166"/>
    </location>
</feature>
<sequence length="180" mass="19018">MNRSFTEETGAGIRLVRGDSPLAGVDTGEADAAVVRGDVPEGAKVRARRLSGERRVAAVARSAPLAARRVLDWAELAGHPLVVNTVTGTARPELWPPEARPQVRCTAGNVDEWVEAIAAGHGVGVAPEAVRRHAHPGVRYIRLKNAPEVPVHVVTPLDGAHPLAVRYAAAAERLLTAPGR</sequence>
<comment type="similarity">
    <text evidence="1">Belongs to the LysR transcriptional regulatory family.</text>
</comment>
<dbReference type="RefSeq" id="WP_312893678.1">
    <property type="nucleotide sequence ID" value="NZ_BAAAJD010000019.1"/>
</dbReference>
<keyword evidence="2" id="KW-0805">Transcription regulation</keyword>
<dbReference type="GO" id="GO:0003677">
    <property type="term" value="F:DNA binding"/>
    <property type="evidence" value="ECO:0007669"/>
    <property type="project" value="UniProtKB-KW"/>
</dbReference>
<dbReference type="InterPro" id="IPR005119">
    <property type="entry name" value="LysR_subst-bd"/>
</dbReference>
<dbReference type="PANTHER" id="PTHR30346">
    <property type="entry name" value="TRANSCRIPTIONAL DUAL REGULATOR HCAR-RELATED"/>
    <property type="match status" value="1"/>
</dbReference>
<keyword evidence="7" id="KW-1185">Reference proteome</keyword>
<keyword evidence="3 6" id="KW-0238">DNA-binding</keyword>
<dbReference type="Gene3D" id="3.40.190.10">
    <property type="entry name" value="Periplasmic binding protein-like II"/>
    <property type="match status" value="2"/>
</dbReference>
<evidence type="ECO:0000313" key="6">
    <source>
        <dbReference type="EMBL" id="MBB5433389.1"/>
    </source>
</evidence>
<protein>
    <submittedName>
        <fullName evidence="6">DNA-binding transcriptional LysR family regulator</fullName>
    </submittedName>
</protein>
<keyword evidence="4" id="KW-0804">Transcription</keyword>
<accession>A0A7W8VEX9</accession>
<evidence type="ECO:0000256" key="4">
    <source>
        <dbReference type="ARBA" id="ARBA00023163"/>
    </source>
</evidence>
<dbReference type="CDD" id="cd05466">
    <property type="entry name" value="PBP2_LTTR_substrate"/>
    <property type="match status" value="1"/>
</dbReference>
<dbReference type="EMBL" id="JACHDB010000001">
    <property type="protein sequence ID" value="MBB5433389.1"/>
    <property type="molecule type" value="Genomic_DNA"/>
</dbReference>
<reference evidence="6 7" key="1">
    <citation type="submission" date="2020-08" db="EMBL/GenBank/DDBJ databases">
        <title>Sequencing the genomes of 1000 actinobacteria strains.</title>
        <authorList>
            <person name="Klenk H.-P."/>
        </authorList>
    </citation>
    <scope>NUCLEOTIDE SEQUENCE [LARGE SCALE GENOMIC DNA]</scope>
    <source>
        <strain evidence="6 7">DSM 44551</strain>
    </source>
</reference>
<evidence type="ECO:0000256" key="2">
    <source>
        <dbReference type="ARBA" id="ARBA00023015"/>
    </source>
</evidence>
<evidence type="ECO:0000256" key="1">
    <source>
        <dbReference type="ARBA" id="ARBA00009437"/>
    </source>
</evidence>
<dbReference type="Proteomes" id="UP000572635">
    <property type="component" value="Unassembled WGS sequence"/>
</dbReference>
<evidence type="ECO:0000259" key="5">
    <source>
        <dbReference type="Pfam" id="PF03466"/>
    </source>
</evidence>